<reference evidence="2 3" key="1">
    <citation type="journal article" date="2019" name="Microorganisms">
        <title>Systematic Affiliation and Genome Analysis of Subtercola vilae DB165(T) with Particular Emphasis on Cold Adaptation of an Isolate from a High-Altitude Cold Volcano Lake.</title>
        <authorList>
            <person name="Villalobos A.S."/>
            <person name="Wiese J."/>
            <person name="Imhoff J.F."/>
            <person name="Dorador C."/>
            <person name="Keller A."/>
            <person name="Hentschel U."/>
        </authorList>
    </citation>
    <scope>NUCLEOTIDE SEQUENCE [LARGE SCALE GENOMIC DNA]</scope>
    <source>
        <strain evidence="2 3">DB165</strain>
    </source>
</reference>
<sequence length="264" mass="28538">MEELKVKGTLDQRIVYYSPQGGAPSADAVDLSVRNLGPSASDTLTFNLNLFPKFSSDIGTTFQTGEIVPTTDDTGLPTVLFGDSSQYGVIVIKRAPIPDDCSATDPSSQIVHLVMLGENKHKYLLDAALTWGARSDSALKAWTTRCESLNTPAATAAPLSQGSSNTSAYGPATTLPGYNYGPPIGYSALLVVAIFVLVWLYRRFRVLARIEQGVSVFLGGSRFLESEFNHDGTDRIGHEALEPGERDEPTPLARRLSNLLFPKK</sequence>
<evidence type="ECO:0000313" key="3">
    <source>
        <dbReference type="Proteomes" id="UP000306192"/>
    </source>
</evidence>
<keyword evidence="1" id="KW-0812">Transmembrane</keyword>
<keyword evidence="1" id="KW-0472">Membrane</keyword>
<evidence type="ECO:0000256" key="1">
    <source>
        <dbReference type="SAM" id="Phobius"/>
    </source>
</evidence>
<keyword evidence="3" id="KW-1185">Reference proteome</keyword>
<dbReference type="RefSeq" id="WP_136643738.1">
    <property type="nucleotide sequence ID" value="NZ_QYRT01000066.1"/>
</dbReference>
<gene>
    <name evidence="2" type="ORF">D4765_18250</name>
</gene>
<evidence type="ECO:0000313" key="2">
    <source>
        <dbReference type="EMBL" id="TIH28780.1"/>
    </source>
</evidence>
<dbReference type="EMBL" id="QYRT01000066">
    <property type="protein sequence ID" value="TIH28780.1"/>
    <property type="molecule type" value="Genomic_DNA"/>
</dbReference>
<feature type="transmembrane region" description="Helical" evidence="1">
    <location>
        <begin position="184"/>
        <end position="201"/>
    </location>
</feature>
<name>A0A4T2BDM4_9MICO</name>
<dbReference type="Proteomes" id="UP000306192">
    <property type="component" value="Unassembled WGS sequence"/>
</dbReference>
<organism evidence="2 3">
    <name type="scientific">Subtercola vilae</name>
    <dbReference type="NCBI Taxonomy" id="2056433"/>
    <lineage>
        <taxon>Bacteria</taxon>
        <taxon>Bacillati</taxon>
        <taxon>Actinomycetota</taxon>
        <taxon>Actinomycetes</taxon>
        <taxon>Micrococcales</taxon>
        <taxon>Microbacteriaceae</taxon>
        <taxon>Subtercola</taxon>
    </lineage>
</organism>
<protein>
    <submittedName>
        <fullName evidence="2">Uncharacterized protein</fullName>
    </submittedName>
</protein>
<dbReference type="AlphaFoldDB" id="A0A4T2BDM4"/>
<proteinExistence type="predicted"/>
<comment type="caution">
    <text evidence="2">The sequence shown here is derived from an EMBL/GenBank/DDBJ whole genome shotgun (WGS) entry which is preliminary data.</text>
</comment>
<keyword evidence="1" id="KW-1133">Transmembrane helix</keyword>
<accession>A0A4T2BDM4</accession>